<feature type="signal peptide" evidence="2">
    <location>
        <begin position="1"/>
        <end position="17"/>
    </location>
</feature>
<keyword evidence="4" id="KW-1185">Reference proteome</keyword>
<sequence length="272" mass="26985">MLPRVLIAASLLAEALAQGTQQRASHARSTTKGGGKRTNPSKPDAPANALEALTQPYTVYSQLTTSDATTTTTIATAVTTILNPIDTSGQTTWSSTSSSTTSTPPDSSTTTAIATFTNPHSASETLTASAALPPDPWAHNTLLVYDTPVVAGSPATSINGATYSLAPSGVALYVDGQSERVPWATTRVVYSSGGGGGFVTAIASEEAGTSVVSTSVDGGGGMSVLVGTAAGGSKTSGVVALATNAGGRVGVGGWRREVVVVVGVFGAGVGLI</sequence>
<keyword evidence="2" id="KW-0732">Signal</keyword>
<dbReference type="EMBL" id="RIBY02002400">
    <property type="protein sequence ID" value="KAH9816975.1"/>
    <property type="molecule type" value="Genomic_DNA"/>
</dbReference>
<protein>
    <submittedName>
        <fullName evidence="3">Uncharacterized protein</fullName>
    </submittedName>
</protein>
<evidence type="ECO:0000256" key="2">
    <source>
        <dbReference type="SAM" id="SignalP"/>
    </source>
</evidence>
<feature type="region of interest" description="Disordered" evidence="1">
    <location>
        <begin position="86"/>
        <end position="110"/>
    </location>
</feature>
<comment type="caution">
    <text evidence="3">The sequence shown here is derived from an EMBL/GenBank/DDBJ whole genome shotgun (WGS) entry which is preliminary data.</text>
</comment>
<evidence type="ECO:0000256" key="1">
    <source>
        <dbReference type="SAM" id="MobiDB-lite"/>
    </source>
</evidence>
<evidence type="ECO:0000313" key="4">
    <source>
        <dbReference type="Proteomes" id="UP001138500"/>
    </source>
</evidence>
<dbReference type="Proteomes" id="UP001138500">
    <property type="component" value="Unassembled WGS sequence"/>
</dbReference>
<gene>
    <name evidence="3" type="ORF">Tdes44962_MAKER05551</name>
</gene>
<feature type="compositionally biased region" description="Low complexity" evidence="1">
    <location>
        <begin position="87"/>
        <end position="110"/>
    </location>
</feature>
<feature type="compositionally biased region" description="Polar residues" evidence="1">
    <location>
        <begin position="19"/>
        <end position="31"/>
    </location>
</feature>
<proteinExistence type="predicted"/>
<reference evidence="3 4" key="2">
    <citation type="journal article" date="2021" name="Curr. Genet.">
        <title>Genetic response to nitrogen starvation in the aggressive Eucalyptus foliar pathogen Teratosphaeria destructans.</title>
        <authorList>
            <person name="Havenga M."/>
            <person name="Wingfield B.D."/>
            <person name="Wingfield M.J."/>
            <person name="Dreyer L.L."/>
            <person name="Roets F."/>
            <person name="Aylward J."/>
        </authorList>
    </citation>
    <scope>NUCLEOTIDE SEQUENCE [LARGE SCALE GENOMIC DNA]</scope>
    <source>
        <strain evidence="3">CMW44962</strain>
    </source>
</reference>
<feature type="chain" id="PRO_5040943292" evidence="2">
    <location>
        <begin position="18"/>
        <end position="272"/>
    </location>
</feature>
<feature type="region of interest" description="Disordered" evidence="1">
    <location>
        <begin position="19"/>
        <end position="45"/>
    </location>
</feature>
<organism evidence="3 4">
    <name type="scientific">Teratosphaeria destructans</name>
    <dbReference type="NCBI Taxonomy" id="418781"/>
    <lineage>
        <taxon>Eukaryota</taxon>
        <taxon>Fungi</taxon>
        <taxon>Dikarya</taxon>
        <taxon>Ascomycota</taxon>
        <taxon>Pezizomycotina</taxon>
        <taxon>Dothideomycetes</taxon>
        <taxon>Dothideomycetidae</taxon>
        <taxon>Mycosphaerellales</taxon>
        <taxon>Teratosphaeriaceae</taxon>
        <taxon>Teratosphaeria</taxon>
    </lineage>
</organism>
<accession>A0A9W7SJK6</accession>
<evidence type="ECO:0000313" key="3">
    <source>
        <dbReference type="EMBL" id="KAH9816975.1"/>
    </source>
</evidence>
<reference evidence="3 4" key="1">
    <citation type="journal article" date="2018" name="IMA Fungus">
        <title>IMA Genome-F 10: Nine draft genome sequences of Claviceps purpurea s.lat., including C. arundinis, C. humidiphila, and C. cf. spartinae, pseudomolecules for the pitch canker pathogen Fusarium circinatum, draft genome of Davidsoniella eucalypti, Grosmannia galeiformis, Quambalaria eucalypti, and Teratosphaeria destructans.</title>
        <authorList>
            <person name="Wingfield B.D."/>
            <person name="Liu M."/>
            <person name="Nguyen H.D."/>
            <person name="Lane F.A."/>
            <person name="Morgan S.W."/>
            <person name="De Vos L."/>
            <person name="Wilken P.M."/>
            <person name="Duong T.A."/>
            <person name="Aylward J."/>
            <person name="Coetzee M.P."/>
            <person name="Dadej K."/>
            <person name="De Beer Z.W."/>
            <person name="Findlay W."/>
            <person name="Havenga M."/>
            <person name="Kolarik M."/>
            <person name="Menzies J.G."/>
            <person name="Naidoo K."/>
            <person name="Pochopski O."/>
            <person name="Shoukouhi P."/>
            <person name="Santana Q.C."/>
            <person name="Seifert K.A."/>
            <person name="Soal N."/>
            <person name="Steenkamp E.T."/>
            <person name="Tatham C.T."/>
            <person name="van der Nest M.A."/>
            <person name="Wingfield M.J."/>
        </authorList>
    </citation>
    <scope>NUCLEOTIDE SEQUENCE [LARGE SCALE GENOMIC DNA]</scope>
    <source>
        <strain evidence="3">CMW44962</strain>
    </source>
</reference>
<name>A0A9W7SJK6_9PEZI</name>
<dbReference type="AlphaFoldDB" id="A0A9W7SJK6"/>